<dbReference type="PANTHER" id="PTHR37029">
    <property type="entry name" value="SSR1768 PROTEIN"/>
    <property type="match status" value="1"/>
</dbReference>
<accession>A0A2T1LX50</accession>
<reference evidence="1 2" key="1">
    <citation type="submission" date="2018-03" db="EMBL/GenBank/DDBJ databases">
        <title>The ancient ancestry and fast evolution of plastids.</title>
        <authorList>
            <person name="Moore K.R."/>
            <person name="Magnabosco C."/>
            <person name="Momper L."/>
            <person name="Gold D.A."/>
            <person name="Bosak T."/>
            <person name="Fournier G.P."/>
        </authorList>
    </citation>
    <scope>NUCLEOTIDE SEQUENCE [LARGE SCALE GENOMIC DNA]</scope>
    <source>
        <strain evidence="1 2">CCALA 016</strain>
    </source>
</reference>
<comment type="caution">
    <text evidence="1">The sequence shown here is derived from an EMBL/GenBank/DDBJ whole genome shotgun (WGS) entry which is preliminary data.</text>
</comment>
<organism evidence="1 2">
    <name type="scientific">Aphanothece hegewaldii CCALA 016</name>
    <dbReference type="NCBI Taxonomy" id="2107694"/>
    <lineage>
        <taxon>Bacteria</taxon>
        <taxon>Bacillati</taxon>
        <taxon>Cyanobacteriota</taxon>
        <taxon>Cyanophyceae</taxon>
        <taxon>Oscillatoriophycideae</taxon>
        <taxon>Chroococcales</taxon>
        <taxon>Aphanothecaceae</taxon>
        <taxon>Aphanothece</taxon>
    </lineage>
</organism>
<evidence type="ECO:0000313" key="1">
    <source>
        <dbReference type="EMBL" id="PSF36770.1"/>
    </source>
</evidence>
<evidence type="ECO:0000313" key="2">
    <source>
        <dbReference type="Proteomes" id="UP000239001"/>
    </source>
</evidence>
<proteinExistence type="predicted"/>
<dbReference type="Proteomes" id="UP000239001">
    <property type="component" value="Unassembled WGS sequence"/>
</dbReference>
<keyword evidence="2" id="KW-1185">Reference proteome</keyword>
<dbReference type="InterPro" id="IPR019270">
    <property type="entry name" value="DUF2283"/>
</dbReference>
<evidence type="ECO:0008006" key="3">
    <source>
        <dbReference type="Google" id="ProtNLM"/>
    </source>
</evidence>
<dbReference type="AlphaFoldDB" id="A0A2T1LX50"/>
<name>A0A2T1LX50_9CHRO</name>
<reference evidence="1 2" key="2">
    <citation type="submission" date="2018-03" db="EMBL/GenBank/DDBJ databases">
        <authorList>
            <person name="Keele B.F."/>
        </authorList>
    </citation>
    <scope>NUCLEOTIDE SEQUENCE [LARGE SCALE GENOMIC DNA]</scope>
    <source>
        <strain evidence="1 2">CCALA 016</strain>
    </source>
</reference>
<protein>
    <recommendedName>
        <fullName evidence="3">DUF2283 domain-containing protein</fullName>
    </recommendedName>
</protein>
<dbReference type="OrthoDB" id="9799670at2"/>
<dbReference type="PANTHER" id="PTHR37029:SF1">
    <property type="entry name" value="SSR1768 PROTEIN"/>
    <property type="match status" value="1"/>
</dbReference>
<gene>
    <name evidence="1" type="ORF">C7H19_12430</name>
</gene>
<dbReference type="RefSeq" id="WP_106457201.1">
    <property type="nucleotide sequence ID" value="NZ_PXOH01000012.1"/>
</dbReference>
<sequence>MNAEYDLEVDVLRINWSESEIEESDIISPGVILDYDVESNVIGIEILNASKKINNFVGKSNSKIKT</sequence>
<dbReference type="Pfam" id="PF10049">
    <property type="entry name" value="DUF2283"/>
    <property type="match status" value="1"/>
</dbReference>
<dbReference type="EMBL" id="PXOH01000012">
    <property type="protein sequence ID" value="PSF36770.1"/>
    <property type="molecule type" value="Genomic_DNA"/>
</dbReference>